<dbReference type="PANTHER" id="PTHR33784">
    <property type="entry name" value="OS05G0482100 PROTEIN"/>
    <property type="match status" value="1"/>
</dbReference>
<dbReference type="InParanoid" id="A0A3Q7J725"/>
<proteinExistence type="predicted"/>
<reference evidence="1" key="2">
    <citation type="submission" date="2019-01" db="UniProtKB">
        <authorList>
            <consortium name="EnsemblPlants"/>
        </authorList>
    </citation>
    <scope>IDENTIFICATION</scope>
    <source>
        <strain evidence="1">cv. Heinz 1706</strain>
    </source>
</reference>
<evidence type="ECO:0000313" key="1">
    <source>
        <dbReference type="EnsemblPlants" id="Solyc12g019477.1.1"/>
    </source>
</evidence>
<protein>
    <recommendedName>
        <fullName evidence="3">F-box domain-containing protein</fullName>
    </recommendedName>
</protein>
<dbReference type="AlphaFoldDB" id="A0A3Q7J725"/>
<dbReference type="InterPro" id="IPR040338">
    <property type="entry name" value="At1g67623-like"/>
</dbReference>
<dbReference type="OMA" id="ECMEETA"/>
<dbReference type="PANTHER" id="PTHR33784:SF10">
    <property type="entry name" value="F-BOX PROTEIN"/>
    <property type="match status" value="1"/>
</dbReference>
<organism evidence="1">
    <name type="scientific">Solanum lycopersicum</name>
    <name type="common">Tomato</name>
    <name type="synonym">Lycopersicon esculentum</name>
    <dbReference type="NCBI Taxonomy" id="4081"/>
    <lineage>
        <taxon>Eukaryota</taxon>
        <taxon>Viridiplantae</taxon>
        <taxon>Streptophyta</taxon>
        <taxon>Embryophyta</taxon>
        <taxon>Tracheophyta</taxon>
        <taxon>Spermatophyta</taxon>
        <taxon>Magnoliopsida</taxon>
        <taxon>eudicotyledons</taxon>
        <taxon>Gunneridae</taxon>
        <taxon>Pentapetalae</taxon>
        <taxon>asterids</taxon>
        <taxon>lamiids</taxon>
        <taxon>Solanales</taxon>
        <taxon>Solanaceae</taxon>
        <taxon>Solanoideae</taxon>
        <taxon>Solaneae</taxon>
        <taxon>Solanum</taxon>
        <taxon>Solanum subgen. Lycopersicon</taxon>
    </lineage>
</organism>
<evidence type="ECO:0008006" key="3">
    <source>
        <dbReference type="Google" id="ProtNLM"/>
    </source>
</evidence>
<accession>A0A3Q7J725</accession>
<sequence length="94" mass="10952">MKKICAFLETIEHDILIDIVERVTSTSFKDLISLPLSSTPFNNLDSEESVFQKVSFQEFPMFSWSVRTREQIKQRSLFMTRCLDAGNKKALFKI</sequence>
<reference evidence="1" key="1">
    <citation type="journal article" date="2012" name="Nature">
        <title>The tomato genome sequence provides insights into fleshy fruit evolution.</title>
        <authorList>
            <consortium name="Tomato Genome Consortium"/>
        </authorList>
    </citation>
    <scope>NUCLEOTIDE SEQUENCE [LARGE SCALE GENOMIC DNA]</scope>
    <source>
        <strain evidence="1">cv. Heinz 1706</strain>
    </source>
</reference>
<dbReference type="EnsemblPlants" id="Solyc12g019477.1.1">
    <property type="protein sequence ID" value="Solyc12g019477.1.1"/>
    <property type="gene ID" value="Solyc12g019477.1"/>
</dbReference>
<name>A0A3Q7J725_SOLLC</name>
<dbReference type="Proteomes" id="UP000004994">
    <property type="component" value="Chromosome 12"/>
</dbReference>
<keyword evidence="2" id="KW-1185">Reference proteome</keyword>
<dbReference type="Gramene" id="Solyc12g019477.1.1">
    <property type="protein sequence ID" value="Solyc12g019477.1.1"/>
    <property type="gene ID" value="Solyc12g019477.1"/>
</dbReference>
<evidence type="ECO:0000313" key="2">
    <source>
        <dbReference type="Proteomes" id="UP000004994"/>
    </source>
</evidence>